<evidence type="ECO:0000259" key="1">
    <source>
        <dbReference type="Pfam" id="PF10189"/>
    </source>
</evidence>
<comment type="caution">
    <text evidence="2">The sequence shown here is derived from an EMBL/GenBank/DDBJ whole genome shotgun (WGS) entry which is preliminary data.</text>
</comment>
<dbReference type="Proteomes" id="UP000292362">
    <property type="component" value="Unassembled WGS sequence"/>
</dbReference>
<dbReference type="EMBL" id="PITJ01000085">
    <property type="protein sequence ID" value="TBU04811.1"/>
    <property type="molecule type" value="Genomic_DNA"/>
</dbReference>
<dbReference type="InterPro" id="IPR019333">
    <property type="entry name" value="INTS3_N"/>
</dbReference>
<sequence length="466" mass="55992">MLVKNSLDNDELLNSLELCYNTYTDNKNYINLIKTNYKEIIFSSLYEILINPNKESYNRTISLIRDDFSLLFSTLKQIIKLKFHLLKTDVANNLISFVNFLISYERGIEGLVINILRYTNYRTDIQILENLYNFYLENSQYFPKDSVIFSFLIFFCSYNEKYNNLINKNILTEIGRDLLLTQILKQNINVSNNFIKNTLNTPTQKQYLVSKLSPDLELNLIFYIEKGETNTEKYIEWLFNYYITTCEIAVDILRYISSVYYTNTESFQLYILIDKIAEKFGKNILFCLYFDMLYFSEKEVLNNQIPIEYLIYSYKIKNLETFDILLNFLEEPERLACFKKALKETKIDLSIFSDSDQNLKQIFYIKREKDYKYKKIILYIENMDFQKYYNLICDIKKLGLPFIPLESYDTLIHLSTSWDNYMQVYFWKILCFQKIYLNFNVPDLEEKSLEMKEGLEIIRNIKNKEF</sequence>
<accession>A0A4Q9LCL7</accession>
<gene>
    <name evidence="2" type="ORF">CWI37_0085p0010</name>
</gene>
<dbReference type="PANTHER" id="PTHR13587:SF7">
    <property type="entry name" value="INTEGRATOR COMPLEX SUBUNIT 3"/>
    <property type="match status" value="1"/>
</dbReference>
<dbReference type="InterPro" id="IPR045334">
    <property type="entry name" value="INTS3"/>
</dbReference>
<dbReference type="AlphaFoldDB" id="A0A4Q9LCL7"/>
<feature type="domain" description="Integrator complex subunit 3 N-terminal" evidence="1">
    <location>
        <begin position="191"/>
        <end position="329"/>
    </location>
</feature>
<organism evidence="2 3">
    <name type="scientific">Hamiltosporidium tvaerminnensis</name>
    <dbReference type="NCBI Taxonomy" id="1176355"/>
    <lineage>
        <taxon>Eukaryota</taxon>
        <taxon>Fungi</taxon>
        <taxon>Fungi incertae sedis</taxon>
        <taxon>Microsporidia</taxon>
        <taxon>Dubosqiidae</taxon>
        <taxon>Hamiltosporidium</taxon>
    </lineage>
</organism>
<name>A0A4Q9LCL7_9MICR</name>
<dbReference type="Pfam" id="PF10189">
    <property type="entry name" value="Ints3_N"/>
    <property type="match status" value="2"/>
</dbReference>
<dbReference type="VEuPathDB" id="MicrosporidiaDB:CWI37_0085p0010"/>
<dbReference type="GO" id="GO:0005737">
    <property type="term" value="C:cytoplasm"/>
    <property type="evidence" value="ECO:0007669"/>
    <property type="project" value="TreeGrafter"/>
</dbReference>
<proteinExistence type="predicted"/>
<dbReference type="PANTHER" id="PTHR13587">
    <property type="entry name" value="INTEGRATOR COMPLEX SUBUNIT 3"/>
    <property type="match status" value="1"/>
</dbReference>
<evidence type="ECO:0000313" key="2">
    <source>
        <dbReference type="EMBL" id="TBU04811.1"/>
    </source>
</evidence>
<feature type="domain" description="Integrator complex subunit 3 N-terminal" evidence="1">
    <location>
        <begin position="36"/>
        <end position="154"/>
    </location>
</feature>
<reference evidence="2 3" key="1">
    <citation type="submission" date="2017-12" db="EMBL/GenBank/DDBJ databases">
        <authorList>
            <person name="Pombert J.-F."/>
            <person name="Haag K.L."/>
            <person name="Ebert D."/>
        </authorList>
    </citation>
    <scope>NUCLEOTIDE SEQUENCE [LARGE SCALE GENOMIC DNA]</scope>
    <source>
        <strain evidence="2">FI-OER-3-3</strain>
    </source>
</reference>
<protein>
    <submittedName>
        <fullName evidence="2">Putative subunit 3 of integrator complex</fullName>
    </submittedName>
</protein>
<evidence type="ECO:0000313" key="3">
    <source>
        <dbReference type="Proteomes" id="UP000292362"/>
    </source>
</evidence>